<dbReference type="CDD" id="cd06261">
    <property type="entry name" value="TM_PBP2"/>
    <property type="match status" value="1"/>
</dbReference>
<evidence type="ECO:0000256" key="8">
    <source>
        <dbReference type="ARBA" id="ARBA00023112"/>
    </source>
</evidence>
<evidence type="ECO:0000259" key="14">
    <source>
        <dbReference type="PROSITE" id="PS50928"/>
    </source>
</evidence>
<dbReference type="InterPro" id="IPR000515">
    <property type="entry name" value="MetI-like"/>
</dbReference>
<evidence type="ECO:0000313" key="15">
    <source>
        <dbReference type="EMBL" id="HIU44650.1"/>
    </source>
</evidence>
<feature type="transmembrane region" description="Helical" evidence="13">
    <location>
        <begin position="181"/>
        <end position="199"/>
    </location>
</feature>
<dbReference type="Gene3D" id="1.10.3720.10">
    <property type="entry name" value="MetI-like"/>
    <property type="match status" value="1"/>
</dbReference>
<keyword evidence="9 13" id="KW-0472">Membrane</keyword>
<evidence type="ECO:0000256" key="5">
    <source>
        <dbReference type="ARBA" id="ARBA00022692"/>
    </source>
</evidence>
<comment type="subcellular location">
    <subcellularLocation>
        <location evidence="1 13">Cell membrane</location>
        <topology evidence="1 13">Multi-pass membrane protein</topology>
    </subcellularLocation>
</comment>
<evidence type="ECO:0000256" key="13">
    <source>
        <dbReference type="RuleBase" id="RU363032"/>
    </source>
</evidence>
<evidence type="ECO:0000313" key="16">
    <source>
        <dbReference type="Proteomes" id="UP000824073"/>
    </source>
</evidence>
<protein>
    <recommendedName>
        <fullName evidence="12">Nickel import system permease protein NikB</fullName>
    </recommendedName>
</protein>
<dbReference type="InterPro" id="IPR050045">
    <property type="entry name" value="Opp2B"/>
</dbReference>
<evidence type="ECO:0000256" key="10">
    <source>
        <dbReference type="ARBA" id="ARBA00024202"/>
    </source>
</evidence>
<dbReference type="GO" id="GO:0005886">
    <property type="term" value="C:plasma membrane"/>
    <property type="evidence" value="ECO:0007669"/>
    <property type="project" value="UniProtKB-SubCell"/>
</dbReference>
<comment type="similarity">
    <text evidence="10">Belongs to the binding-protein-dependent transport system permease family. OppBC subfamily.</text>
</comment>
<reference evidence="15" key="1">
    <citation type="submission" date="2020-10" db="EMBL/GenBank/DDBJ databases">
        <authorList>
            <person name="Gilroy R."/>
        </authorList>
    </citation>
    <scope>NUCLEOTIDE SEQUENCE</scope>
    <source>
        <strain evidence="15">CHK191-8634</strain>
    </source>
</reference>
<evidence type="ECO:0000256" key="7">
    <source>
        <dbReference type="ARBA" id="ARBA00023065"/>
    </source>
</evidence>
<dbReference type="PANTHER" id="PTHR43163">
    <property type="entry name" value="DIPEPTIDE TRANSPORT SYSTEM PERMEASE PROTEIN DPPB-RELATED"/>
    <property type="match status" value="1"/>
</dbReference>
<evidence type="ECO:0000256" key="11">
    <source>
        <dbReference type="ARBA" id="ARBA00038669"/>
    </source>
</evidence>
<evidence type="ECO:0000256" key="12">
    <source>
        <dbReference type="ARBA" id="ARBA00044774"/>
    </source>
</evidence>
<feature type="transmembrane region" description="Helical" evidence="13">
    <location>
        <begin position="103"/>
        <end position="126"/>
    </location>
</feature>
<comment type="subunit">
    <text evidence="11">The complex is composed of two ATP-binding proteins (NikD and NikE), two transmembrane proteins (NikB and NikC) and a solute-binding protein (NikA).</text>
</comment>
<keyword evidence="5 13" id="KW-0812">Transmembrane</keyword>
<accession>A0A9D1LML5</accession>
<keyword evidence="8" id="KW-0921">Nickel transport</keyword>
<keyword evidence="2 13" id="KW-0813">Transport</keyword>
<dbReference type="EMBL" id="DVMR01000079">
    <property type="protein sequence ID" value="HIU44650.1"/>
    <property type="molecule type" value="Genomic_DNA"/>
</dbReference>
<feature type="transmembrane region" description="Helical" evidence="13">
    <location>
        <begin position="239"/>
        <end position="265"/>
    </location>
</feature>
<feature type="transmembrane region" description="Helical" evidence="13">
    <location>
        <begin position="285"/>
        <end position="311"/>
    </location>
</feature>
<keyword evidence="6 13" id="KW-1133">Transmembrane helix</keyword>
<comment type="caution">
    <text evidence="15">The sequence shown here is derived from an EMBL/GenBank/DDBJ whole genome shotgun (WGS) entry which is preliminary data.</text>
</comment>
<evidence type="ECO:0000256" key="4">
    <source>
        <dbReference type="ARBA" id="ARBA00022596"/>
    </source>
</evidence>
<evidence type="ECO:0000256" key="1">
    <source>
        <dbReference type="ARBA" id="ARBA00004651"/>
    </source>
</evidence>
<dbReference type="PROSITE" id="PS50928">
    <property type="entry name" value="ABC_TM1"/>
    <property type="match status" value="1"/>
</dbReference>
<keyword evidence="4" id="KW-0533">Nickel</keyword>
<feature type="transmembrane region" description="Helical" evidence="13">
    <location>
        <begin position="138"/>
        <end position="161"/>
    </location>
</feature>
<dbReference type="SUPFAM" id="SSF161098">
    <property type="entry name" value="MetI-like"/>
    <property type="match status" value="1"/>
</dbReference>
<reference evidence="15" key="2">
    <citation type="journal article" date="2021" name="PeerJ">
        <title>Extensive microbial diversity within the chicken gut microbiome revealed by metagenomics and culture.</title>
        <authorList>
            <person name="Gilroy R."/>
            <person name="Ravi A."/>
            <person name="Getino M."/>
            <person name="Pursley I."/>
            <person name="Horton D.L."/>
            <person name="Alikhan N.F."/>
            <person name="Baker D."/>
            <person name="Gharbi K."/>
            <person name="Hall N."/>
            <person name="Watson M."/>
            <person name="Adriaenssens E.M."/>
            <person name="Foster-Nyarko E."/>
            <person name="Jarju S."/>
            <person name="Secka A."/>
            <person name="Antonio M."/>
            <person name="Oren A."/>
            <person name="Chaudhuri R.R."/>
            <person name="La Ragione R."/>
            <person name="Hildebrand F."/>
            <person name="Pallen M.J."/>
        </authorList>
    </citation>
    <scope>NUCLEOTIDE SEQUENCE</scope>
    <source>
        <strain evidence="15">CHK191-8634</strain>
    </source>
</reference>
<organism evidence="15 16">
    <name type="scientific">Candidatus Ventrousia excrementavium</name>
    <dbReference type="NCBI Taxonomy" id="2840961"/>
    <lineage>
        <taxon>Bacteria</taxon>
        <taxon>Bacillati</taxon>
        <taxon>Bacillota</taxon>
        <taxon>Clostridia</taxon>
        <taxon>Eubacteriales</taxon>
        <taxon>Clostridiaceae</taxon>
        <taxon>Clostridiaceae incertae sedis</taxon>
        <taxon>Candidatus Ventrousia</taxon>
    </lineage>
</organism>
<evidence type="ECO:0000256" key="3">
    <source>
        <dbReference type="ARBA" id="ARBA00022475"/>
    </source>
</evidence>
<dbReference type="NCBIfam" id="NF045470">
    <property type="entry name" value="Opp2B"/>
    <property type="match status" value="1"/>
</dbReference>
<evidence type="ECO:0000256" key="2">
    <source>
        <dbReference type="ARBA" id="ARBA00022448"/>
    </source>
</evidence>
<keyword evidence="7" id="KW-0406">Ion transport</keyword>
<evidence type="ECO:0000256" key="9">
    <source>
        <dbReference type="ARBA" id="ARBA00023136"/>
    </source>
</evidence>
<feature type="domain" description="ABC transmembrane type-1" evidence="14">
    <location>
        <begin position="99"/>
        <end position="304"/>
    </location>
</feature>
<dbReference type="Proteomes" id="UP000824073">
    <property type="component" value="Unassembled WGS sequence"/>
</dbReference>
<evidence type="ECO:0000256" key="6">
    <source>
        <dbReference type="ARBA" id="ARBA00022989"/>
    </source>
</evidence>
<dbReference type="InterPro" id="IPR045621">
    <property type="entry name" value="BPD_transp_1_N"/>
</dbReference>
<dbReference type="InterPro" id="IPR035906">
    <property type="entry name" value="MetI-like_sf"/>
</dbReference>
<dbReference type="Pfam" id="PF00528">
    <property type="entry name" value="BPD_transp_1"/>
    <property type="match status" value="1"/>
</dbReference>
<keyword evidence="3" id="KW-1003">Cell membrane</keyword>
<dbReference type="GO" id="GO:0015099">
    <property type="term" value="F:nickel cation transmembrane transporter activity"/>
    <property type="evidence" value="ECO:0007669"/>
    <property type="project" value="InterPro"/>
</dbReference>
<gene>
    <name evidence="15" type="ORF">IAB67_10190</name>
</gene>
<feature type="transmembrane region" description="Helical" evidence="13">
    <location>
        <begin position="12"/>
        <end position="30"/>
    </location>
</feature>
<sequence>MRVYIIRRLLQMIPTLLIISFMIFGLLYLTPGDPVYLMLGAGESQSISPETYEMVRRDLGLDQPFFVRYLDFVKGAVTGDLGESYVTKQDVFSEIMARMPATLQLTLCAMIISVLISIPLGILAAVKHNSIWDSISTFLATIGVSLPKFWFALVLIIVFSLNLGWLPSKGIGYLEDGLGSYLSHMALPAISLGLGLAATQTRMIRSSMLDVLGQDYIRFARSKGLKEKVVLLGHAMKNALIPVVTVFGSEVGGLLGGAVVTETIFAWPGVGRLIVNSIGKRDYPMIQGATLMLCTLFLLINLLVDICYAGLNPKIRLEKK</sequence>
<name>A0A9D1LML5_9CLOT</name>
<dbReference type="Pfam" id="PF19300">
    <property type="entry name" value="BPD_transp_1_N"/>
    <property type="match status" value="1"/>
</dbReference>
<dbReference type="PANTHER" id="PTHR43163:SF6">
    <property type="entry name" value="DIPEPTIDE TRANSPORT SYSTEM PERMEASE PROTEIN DPPB-RELATED"/>
    <property type="match status" value="1"/>
</dbReference>
<dbReference type="AlphaFoldDB" id="A0A9D1LML5"/>
<proteinExistence type="inferred from homology"/>